<evidence type="ECO:0000313" key="2">
    <source>
        <dbReference type="Proteomes" id="UP000663879"/>
    </source>
</evidence>
<evidence type="ECO:0000313" key="1">
    <source>
        <dbReference type="EMBL" id="CAF0958459.1"/>
    </source>
</evidence>
<protein>
    <submittedName>
        <fullName evidence="1">Uncharacterized protein</fullName>
    </submittedName>
</protein>
<reference evidence="1" key="1">
    <citation type="submission" date="2021-02" db="EMBL/GenBank/DDBJ databases">
        <authorList>
            <person name="Nowell W R."/>
        </authorList>
    </citation>
    <scope>NUCLEOTIDE SEQUENCE</scope>
    <source>
        <strain evidence="1">Ploen Becks lab</strain>
    </source>
</reference>
<organism evidence="1 2">
    <name type="scientific">Brachionus calyciflorus</name>
    <dbReference type="NCBI Taxonomy" id="104777"/>
    <lineage>
        <taxon>Eukaryota</taxon>
        <taxon>Metazoa</taxon>
        <taxon>Spiralia</taxon>
        <taxon>Gnathifera</taxon>
        <taxon>Rotifera</taxon>
        <taxon>Eurotatoria</taxon>
        <taxon>Monogononta</taxon>
        <taxon>Pseudotrocha</taxon>
        <taxon>Ploima</taxon>
        <taxon>Brachionidae</taxon>
        <taxon>Brachionus</taxon>
    </lineage>
</organism>
<dbReference type="Proteomes" id="UP000663879">
    <property type="component" value="Unassembled WGS sequence"/>
</dbReference>
<proteinExistence type="predicted"/>
<dbReference type="AlphaFoldDB" id="A0A814DKR8"/>
<accession>A0A814DKR8</accession>
<comment type="caution">
    <text evidence="1">The sequence shown here is derived from an EMBL/GenBank/DDBJ whole genome shotgun (WGS) entry which is preliminary data.</text>
</comment>
<sequence length="152" mass="17309">MQRCLTDLISKRAMDGCAILNQEIILVLKHDAERPVLCTNIWDDDRRRNYRKNQHGEGHGEEAILDELEEEQATQVNETQVSKSVEDFKKLHQTANQTSAPSAQSLQIFQKFNTGIYSVVEQLKAILSNQNLITQNTTSNANLDTKHDNDMI</sequence>
<keyword evidence="2" id="KW-1185">Reference proteome</keyword>
<dbReference type="EMBL" id="CAJNOC010002927">
    <property type="protein sequence ID" value="CAF0958459.1"/>
    <property type="molecule type" value="Genomic_DNA"/>
</dbReference>
<name>A0A814DKR8_9BILA</name>
<gene>
    <name evidence="1" type="ORF">OXX778_LOCUS14319</name>
</gene>